<proteinExistence type="predicted"/>
<sequence length="222" mass="24492">MTRDPRMLLLAIAAGGLLAAPALAWAQYGKLDPGLYTIQVDWTHIGAKPAAGYCLIHGNNGNGGPERFLWNMPQGDIGWCQFQTRQQLLDNGQAVYRLNDAGFFGQQGERAYVIVNQRSGECLHYDRATGDVYFTARGCDPIHGSNSSIWLVTGSWTVTDSPLKPFLNPTACLIFSNNGYDRVPSVYRWQNAPSDNQWCGLGSEASLRATGQGLFMVRRMIE</sequence>
<dbReference type="EMBL" id="AP024545">
    <property type="protein sequence ID" value="BCT93552.1"/>
    <property type="molecule type" value="Genomic_DNA"/>
</dbReference>
<name>A0ABM7Q884_9GAMM</name>
<dbReference type="PROSITE" id="PS50231">
    <property type="entry name" value="RICIN_B_LECTIN"/>
    <property type="match status" value="1"/>
</dbReference>
<accession>A0ABM7Q884</accession>
<keyword evidence="1" id="KW-0732">Signal</keyword>
<evidence type="ECO:0000313" key="2">
    <source>
        <dbReference type="EMBL" id="BCT93552.1"/>
    </source>
</evidence>
<feature type="signal peptide" evidence="1">
    <location>
        <begin position="1"/>
        <end position="26"/>
    </location>
</feature>
<dbReference type="RefSeq" id="WP_213434463.1">
    <property type="nucleotide sequence ID" value="NZ_AP024545.1"/>
</dbReference>
<evidence type="ECO:0000256" key="1">
    <source>
        <dbReference type="SAM" id="SignalP"/>
    </source>
</evidence>
<gene>
    <name evidence="2" type="ORF">LYSCAS_25760</name>
</gene>
<reference evidence="2 3" key="1">
    <citation type="submission" date="2021-03" db="EMBL/GenBank/DDBJ databases">
        <title>Complete Genome Sequences of Two Lysobacter Strains Isolated from Sea Water (Lysobacter caseinilyticus) and Soil (Lysobacter helvus) in South Korea.</title>
        <authorList>
            <person name="Watanabe Y."/>
            <person name="Arakawa K."/>
        </authorList>
    </citation>
    <scope>NUCLEOTIDE SEQUENCE [LARGE SCALE GENOMIC DNA]</scope>
    <source>
        <strain evidence="2 3">KVB24</strain>
    </source>
</reference>
<keyword evidence="3" id="KW-1185">Reference proteome</keyword>
<protein>
    <submittedName>
        <fullName evidence="2">Uncharacterized protein</fullName>
    </submittedName>
</protein>
<organism evidence="2 3">
    <name type="scientific">Noviluteimonas caseinilytica</name>
    <dbReference type="NCBI Taxonomy" id="2675101"/>
    <lineage>
        <taxon>Bacteria</taxon>
        <taxon>Pseudomonadati</taxon>
        <taxon>Pseudomonadota</taxon>
        <taxon>Gammaproteobacteria</taxon>
        <taxon>Lysobacterales</taxon>
        <taxon>Lysobacteraceae</taxon>
        <taxon>Noviluteimonas</taxon>
    </lineage>
</organism>
<feature type="chain" id="PRO_5045782718" evidence="1">
    <location>
        <begin position="27"/>
        <end position="222"/>
    </location>
</feature>
<dbReference type="Proteomes" id="UP000681317">
    <property type="component" value="Chromosome"/>
</dbReference>
<evidence type="ECO:0000313" key="3">
    <source>
        <dbReference type="Proteomes" id="UP000681317"/>
    </source>
</evidence>